<keyword evidence="2" id="KW-1185">Reference proteome</keyword>
<reference evidence="1" key="2">
    <citation type="submission" date="2020-09" db="EMBL/GenBank/DDBJ databases">
        <authorList>
            <person name="Sun Q."/>
            <person name="Zhou Y."/>
        </authorList>
    </citation>
    <scope>NUCLEOTIDE SEQUENCE</scope>
    <source>
        <strain evidence="1">CGMCC 1.15360</strain>
    </source>
</reference>
<gene>
    <name evidence="1" type="ORF">GCM10010990_36790</name>
</gene>
<evidence type="ECO:0000313" key="2">
    <source>
        <dbReference type="Proteomes" id="UP000612349"/>
    </source>
</evidence>
<dbReference type="Proteomes" id="UP000612349">
    <property type="component" value="Unassembled WGS sequence"/>
</dbReference>
<comment type="caution">
    <text evidence="1">The sequence shown here is derived from an EMBL/GenBank/DDBJ whole genome shotgun (WGS) entry which is preliminary data.</text>
</comment>
<reference evidence="1" key="1">
    <citation type="journal article" date="2014" name="Int. J. Syst. Evol. Microbiol.">
        <title>Complete genome sequence of Corynebacterium casei LMG S-19264T (=DSM 44701T), isolated from a smear-ripened cheese.</title>
        <authorList>
            <consortium name="US DOE Joint Genome Institute (JGI-PGF)"/>
            <person name="Walter F."/>
            <person name="Albersmeier A."/>
            <person name="Kalinowski J."/>
            <person name="Ruckert C."/>
        </authorList>
    </citation>
    <scope>NUCLEOTIDE SEQUENCE</scope>
    <source>
        <strain evidence="1">CGMCC 1.15360</strain>
    </source>
</reference>
<name>A0A917DZV8_9SPHN</name>
<evidence type="ECO:0000313" key="1">
    <source>
        <dbReference type="EMBL" id="GGD83338.1"/>
    </source>
</evidence>
<organism evidence="1 2">
    <name type="scientific">Croceicoccus mobilis</name>
    <dbReference type="NCBI Taxonomy" id="1703339"/>
    <lineage>
        <taxon>Bacteria</taxon>
        <taxon>Pseudomonadati</taxon>
        <taxon>Pseudomonadota</taxon>
        <taxon>Alphaproteobacteria</taxon>
        <taxon>Sphingomonadales</taxon>
        <taxon>Erythrobacteraceae</taxon>
        <taxon>Croceicoccus</taxon>
    </lineage>
</organism>
<sequence length="68" mass="7393">MQTVALTMEFQSERLSAYLFPGTLQAAIIRCVQGAMIDQAKAKFTISSSPKNAAAPILVFFEGLLVTR</sequence>
<protein>
    <submittedName>
        <fullName evidence="1">Uncharacterized protein</fullName>
    </submittedName>
</protein>
<proteinExistence type="predicted"/>
<accession>A0A917DZV8</accession>
<dbReference type="EMBL" id="BMIP01000013">
    <property type="protein sequence ID" value="GGD83338.1"/>
    <property type="molecule type" value="Genomic_DNA"/>
</dbReference>
<dbReference type="RefSeq" id="WP_156522209.1">
    <property type="nucleotide sequence ID" value="NZ_BMIP01000013.1"/>
</dbReference>
<dbReference type="AlphaFoldDB" id="A0A917DZV8"/>